<gene>
    <name evidence="1" type="ORF">H5410_038582</name>
</gene>
<sequence>MDKKVVWDPMGNTKYCERVDVQLEEREEKKTKGLNMCYIKESSDGKKLPDHNRFKLNTDGCWKGNPGKLAARGSLANIGETGNPLYFVHCGRLFAMTSS</sequence>
<evidence type="ECO:0000313" key="1">
    <source>
        <dbReference type="EMBL" id="KAG5597350.1"/>
    </source>
</evidence>
<comment type="caution">
    <text evidence="1">The sequence shown here is derived from an EMBL/GenBank/DDBJ whole genome shotgun (WGS) entry which is preliminary data.</text>
</comment>
<reference evidence="1 2" key="1">
    <citation type="submission" date="2020-09" db="EMBL/GenBank/DDBJ databases">
        <title>De no assembly of potato wild relative species, Solanum commersonii.</title>
        <authorList>
            <person name="Cho K."/>
        </authorList>
    </citation>
    <scope>NUCLEOTIDE SEQUENCE [LARGE SCALE GENOMIC DNA]</scope>
    <source>
        <strain evidence="1">LZ3.2</strain>
        <tissue evidence="1">Leaf</tissue>
    </source>
</reference>
<organism evidence="1 2">
    <name type="scientific">Solanum commersonii</name>
    <name type="common">Commerson's wild potato</name>
    <name type="synonym">Commerson's nightshade</name>
    <dbReference type="NCBI Taxonomy" id="4109"/>
    <lineage>
        <taxon>Eukaryota</taxon>
        <taxon>Viridiplantae</taxon>
        <taxon>Streptophyta</taxon>
        <taxon>Embryophyta</taxon>
        <taxon>Tracheophyta</taxon>
        <taxon>Spermatophyta</taxon>
        <taxon>Magnoliopsida</taxon>
        <taxon>eudicotyledons</taxon>
        <taxon>Gunneridae</taxon>
        <taxon>Pentapetalae</taxon>
        <taxon>asterids</taxon>
        <taxon>lamiids</taxon>
        <taxon>Solanales</taxon>
        <taxon>Solanaceae</taxon>
        <taxon>Solanoideae</taxon>
        <taxon>Solaneae</taxon>
        <taxon>Solanum</taxon>
    </lineage>
</organism>
<dbReference type="Proteomes" id="UP000824120">
    <property type="component" value="Chromosome 7"/>
</dbReference>
<dbReference type="AlphaFoldDB" id="A0A9J5YEC2"/>
<keyword evidence="2" id="KW-1185">Reference proteome</keyword>
<accession>A0A9J5YEC2</accession>
<dbReference type="EMBL" id="JACXVP010000007">
    <property type="protein sequence ID" value="KAG5597350.1"/>
    <property type="molecule type" value="Genomic_DNA"/>
</dbReference>
<evidence type="ECO:0000313" key="2">
    <source>
        <dbReference type="Proteomes" id="UP000824120"/>
    </source>
</evidence>
<protein>
    <submittedName>
        <fullName evidence="1">Uncharacterized protein</fullName>
    </submittedName>
</protein>
<proteinExistence type="predicted"/>
<name>A0A9J5YEC2_SOLCO</name>